<evidence type="ECO:0000313" key="1">
    <source>
        <dbReference type="EMBL" id="CEL52300.1"/>
    </source>
</evidence>
<dbReference type="Proteomes" id="UP000059188">
    <property type="component" value="Unassembled WGS sequence"/>
</dbReference>
<evidence type="ECO:0000313" key="2">
    <source>
        <dbReference type="Proteomes" id="UP000059188"/>
    </source>
</evidence>
<accession>A0A0B7F434</accession>
<proteinExistence type="predicted"/>
<reference evidence="1 2" key="1">
    <citation type="submission" date="2014-11" db="EMBL/GenBank/DDBJ databases">
        <authorList>
            <person name="Wibberg Daniel"/>
        </authorList>
    </citation>
    <scope>NUCLEOTIDE SEQUENCE [LARGE SCALE GENOMIC DNA]</scope>
    <source>
        <strain evidence="1">Rhizoctonia solani AG1-IB 7/3/14</strain>
    </source>
</reference>
<sequence>MHTAFSEFVWATSLRDRRSLRCSWQQHWNSPALCPDCRGLLTSTIECTSFARLFGVLPGQSRCEIQRPYAHAALL</sequence>
<keyword evidence="2" id="KW-1185">Reference proteome</keyword>
<gene>
    <name evidence="1" type="ORF">RSOLAG1IB_00840</name>
</gene>
<dbReference type="EMBL" id="LN679100">
    <property type="protein sequence ID" value="CEL52300.1"/>
    <property type="molecule type" value="Genomic_DNA"/>
</dbReference>
<organism evidence="1 2">
    <name type="scientific">Thanatephorus cucumeris (strain AG1-IB / isolate 7/3/14)</name>
    <name type="common">Lettuce bottom rot fungus</name>
    <name type="synonym">Rhizoctonia solani</name>
    <dbReference type="NCBI Taxonomy" id="1108050"/>
    <lineage>
        <taxon>Eukaryota</taxon>
        <taxon>Fungi</taxon>
        <taxon>Dikarya</taxon>
        <taxon>Basidiomycota</taxon>
        <taxon>Agaricomycotina</taxon>
        <taxon>Agaricomycetes</taxon>
        <taxon>Cantharellales</taxon>
        <taxon>Ceratobasidiaceae</taxon>
        <taxon>Rhizoctonia</taxon>
        <taxon>Rhizoctonia solani AG-1</taxon>
    </lineage>
</organism>
<dbReference type="AlphaFoldDB" id="A0A0B7F434"/>
<protein>
    <submittedName>
        <fullName evidence="1">Uncharacterized protein</fullName>
    </submittedName>
</protein>
<name>A0A0B7F434_THACB</name>